<dbReference type="SUPFAM" id="SSF46767">
    <property type="entry name" value="Methylated DNA-protein cysteine methyltransferase, C-terminal domain"/>
    <property type="match status" value="1"/>
</dbReference>
<evidence type="ECO:0000313" key="5">
    <source>
        <dbReference type="Proteomes" id="UP000799772"/>
    </source>
</evidence>
<proteinExistence type="predicted"/>
<keyword evidence="5" id="KW-1185">Reference proteome</keyword>
<evidence type="ECO:0000313" key="4">
    <source>
        <dbReference type="EMBL" id="KAF2097203.1"/>
    </source>
</evidence>
<dbReference type="OrthoDB" id="2548197at2759"/>
<dbReference type="AlphaFoldDB" id="A0A9P4IBY1"/>
<feature type="compositionally biased region" description="Acidic residues" evidence="2">
    <location>
        <begin position="142"/>
        <end position="154"/>
    </location>
</feature>
<protein>
    <submittedName>
        <fullName evidence="4">DNA binding methylated-DNA--cysteine S-methyltransferase</fullName>
    </submittedName>
</protein>
<evidence type="ECO:0000259" key="3">
    <source>
        <dbReference type="Pfam" id="PF01035"/>
    </source>
</evidence>
<comment type="caution">
    <text evidence="4">The sequence shown here is derived from an EMBL/GenBank/DDBJ whole genome shotgun (WGS) entry which is preliminary data.</text>
</comment>
<dbReference type="InterPro" id="IPR036388">
    <property type="entry name" value="WH-like_DNA-bd_sf"/>
</dbReference>
<dbReference type="Pfam" id="PF01035">
    <property type="entry name" value="DNA_binding_1"/>
    <property type="match status" value="1"/>
</dbReference>
<dbReference type="Gene3D" id="1.10.10.10">
    <property type="entry name" value="Winged helix-like DNA-binding domain superfamily/Winged helix DNA-binding domain"/>
    <property type="match status" value="1"/>
</dbReference>
<dbReference type="CDD" id="cd06445">
    <property type="entry name" value="ATase"/>
    <property type="match status" value="1"/>
</dbReference>
<reference evidence="4" key="1">
    <citation type="journal article" date="2020" name="Stud. Mycol.">
        <title>101 Dothideomycetes genomes: a test case for predicting lifestyles and emergence of pathogens.</title>
        <authorList>
            <person name="Haridas S."/>
            <person name="Albert R."/>
            <person name="Binder M."/>
            <person name="Bloem J."/>
            <person name="Labutti K."/>
            <person name="Salamov A."/>
            <person name="Andreopoulos B."/>
            <person name="Baker S."/>
            <person name="Barry K."/>
            <person name="Bills G."/>
            <person name="Bluhm B."/>
            <person name="Cannon C."/>
            <person name="Castanera R."/>
            <person name="Culley D."/>
            <person name="Daum C."/>
            <person name="Ezra D."/>
            <person name="Gonzalez J."/>
            <person name="Henrissat B."/>
            <person name="Kuo A."/>
            <person name="Liang C."/>
            <person name="Lipzen A."/>
            <person name="Lutzoni F."/>
            <person name="Magnuson J."/>
            <person name="Mondo S."/>
            <person name="Nolan M."/>
            <person name="Ohm R."/>
            <person name="Pangilinan J."/>
            <person name="Park H.-J."/>
            <person name="Ramirez L."/>
            <person name="Alfaro M."/>
            <person name="Sun H."/>
            <person name="Tritt A."/>
            <person name="Yoshinaga Y."/>
            <person name="Zwiers L.-H."/>
            <person name="Turgeon B."/>
            <person name="Goodwin S."/>
            <person name="Spatafora J."/>
            <person name="Crous P."/>
            <person name="Grigoriev I."/>
        </authorList>
    </citation>
    <scope>NUCLEOTIDE SEQUENCE</scope>
    <source>
        <strain evidence="4">CBS 133067</strain>
    </source>
</reference>
<dbReference type="InterPro" id="IPR014048">
    <property type="entry name" value="MethylDNA_cys_MeTrfase_DNA-bd"/>
</dbReference>
<keyword evidence="1" id="KW-0227">DNA damage</keyword>
<organism evidence="4 5">
    <name type="scientific">Rhizodiscina lignyota</name>
    <dbReference type="NCBI Taxonomy" id="1504668"/>
    <lineage>
        <taxon>Eukaryota</taxon>
        <taxon>Fungi</taxon>
        <taxon>Dikarya</taxon>
        <taxon>Ascomycota</taxon>
        <taxon>Pezizomycotina</taxon>
        <taxon>Dothideomycetes</taxon>
        <taxon>Pleosporomycetidae</taxon>
        <taxon>Aulographales</taxon>
        <taxon>Rhizodiscinaceae</taxon>
        <taxon>Rhizodiscina</taxon>
    </lineage>
</organism>
<evidence type="ECO:0000256" key="2">
    <source>
        <dbReference type="SAM" id="MobiDB-lite"/>
    </source>
</evidence>
<dbReference type="InterPro" id="IPR036217">
    <property type="entry name" value="MethylDNA_cys_MeTrfase_DNAb"/>
</dbReference>
<feature type="region of interest" description="Disordered" evidence="2">
    <location>
        <begin position="64"/>
        <end position="111"/>
    </location>
</feature>
<dbReference type="InterPro" id="IPR052520">
    <property type="entry name" value="ATL_DNA_repair"/>
</dbReference>
<dbReference type="GO" id="GO:0003824">
    <property type="term" value="F:catalytic activity"/>
    <property type="evidence" value="ECO:0007669"/>
    <property type="project" value="InterPro"/>
</dbReference>
<dbReference type="EMBL" id="ML978128">
    <property type="protein sequence ID" value="KAF2097203.1"/>
    <property type="molecule type" value="Genomic_DNA"/>
</dbReference>
<feature type="region of interest" description="Disordered" evidence="2">
    <location>
        <begin position="132"/>
        <end position="154"/>
    </location>
</feature>
<dbReference type="PANTHER" id="PTHR42942">
    <property type="entry name" value="6-O-METHYLGUANINE DNA METHYLTRANSFERASE"/>
    <property type="match status" value="1"/>
</dbReference>
<evidence type="ECO:0000256" key="1">
    <source>
        <dbReference type="ARBA" id="ARBA00022763"/>
    </source>
</evidence>
<accession>A0A9P4IBY1</accession>
<name>A0A9P4IBY1_9PEZI</name>
<feature type="domain" description="Methylated-DNA-[protein]-cysteine S-methyltransferase DNA binding" evidence="3">
    <location>
        <begin position="23"/>
        <end position="114"/>
    </location>
</feature>
<sequence length="154" mass="17051">MPRAGKSKRSQGPKSAEAAAWYYMVYSAIQQIPRGKVTSYGHIAYLVGHPERPRQVGVALKHLPDKPEDETEKPPRFHEANTPWQRVINSKGMISPRGPNGATRQATALRKEGVKVDRGSLGELMVDFEEAGWFPPNLPGEELSDEEEDDGAES</sequence>
<dbReference type="GO" id="GO:0006281">
    <property type="term" value="P:DNA repair"/>
    <property type="evidence" value="ECO:0007669"/>
    <property type="project" value="InterPro"/>
</dbReference>
<dbReference type="Proteomes" id="UP000799772">
    <property type="component" value="Unassembled WGS sequence"/>
</dbReference>
<feature type="compositionally biased region" description="Basic and acidic residues" evidence="2">
    <location>
        <begin position="64"/>
        <end position="79"/>
    </location>
</feature>
<gene>
    <name evidence="4" type="ORF">NA57DRAFT_77457</name>
</gene>
<dbReference type="PANTHER" id="PTHR42942:SF1">
    <property type="entry name" value="ALKYLTRANSFERASE-LIKE PROTEIN 1"/>
    <property type="match status" value="1"/>
</dbReference>